<evidence type="ECO:0000313" key="1">
    <source>
        <dbReference type="EMBL" id="TNN54770.1"/>
    </source>
</evidence>
<comment type="caution">
    <text evidence="1">The sequence shown here is derived from an EMBL/GenBank/DDBJ whole genome shotgun (WGS) entry which is preliminary data.</text>
</comment>
<proteinExistence type="predicted"/>
<evidence type="ECO:0000313" key="2">
    <source>
        <dbReference type="Proteomes" id="UP000314294"/>
    </source>
</evidence>
<reference evidence="1 2" key="1">
    <citation type="submission" date="2019-03" db="EMBL/GenBank/DDBJ databases">
        <title>First draft genome of Liparis tanakae, snailfish: a comprehensive survey of snailfish specific genes.</title>
        <authorList>
            <person name="Kim W."/>
            <person name="Song I."/>
            <person name="Jeong J.-H."/>
            <person name="Kim D."/>
            <person name="Kim S."/>
            <person name="Ryu S."/>
            <person name="Song J.Y."/>
            <person name="Lee S.K."/>
        </authorList>
    </citation>
    <scope>NUCLEOTIDE SEQUENCE [LARGE SCALE GENOMIC DNA]</scope>
    <source>
        <tissue evidence="1">Muscle</tissue>
    </source>
</reference>
<accession>A0A4Z2GNI6</accession>
<dbReference type="AlphaFoldDB" id="A0A4Z2GNI6"/>
<keyword evidence="2" id="KW-1185">Reference proteome</keyword>
<name>A0A4Z2GNI6_9TELE</name>
<dbReference type="Proteomes" id="UP000314294">
    <property type="component" value="Unassembled WGS sequence"/>
</dbReference>
<organism evidence="1 2">
    <name type="scientific">Liparis tanakae</name>
    <name type="common">Tanaka's snailfish</name>
    <dbReference type="NCBI Taxonomy" id="230148"/>
    <lineage>
        <taxon>Eukaryota</taxon>
        <taxon>Metazoa</taxon>
        <taxon>Chordata</taxon>
        <taxon>Craniata</taxon>
        <taxon>Vertebrata</taxon>
        <taxon>Euteleostomi</taxon>
        <taxon>Actinopterygii</taxon>
        <taxon>Neopterygii</taxon>
        <taxon>Teleostei</taxon>
        <taxon>Neoteleostei</taxon>
        <taxon>Acanthomorphata</taxon>
        <taxon>Eupercaria</taxon>
        <taxon>Perciformes</taxon>
        <taxon>Cottioidei</taxon>
        <taxon>Cottales</taxon>
        <taxon>Liparidae</taxon>
        <taxon>Liparis</taxon>
    </lineage>
</organism>
<gene>
    <name evidence="1" type="ORF">EYF80_034976</name>
</gene>
<protein>
    <submittedName>
        <fullName evidence="1">Uncharacterized protein</fullName>
    </submittedName>
</protein>
<sequence>MCLSSCRSLGSAGPRVKPMMTTAQICDEGVENIQQLGLTVAVATA</sequence>
<dbReference type="EMBL" id="SRLO01000474">
    <property type="protein sequence ID" value="TNN54770.1"/>
    <property type="molecule type" value="Genomic_DNA"/>
</dbReference>